<evidence type="ECO:0000313" key="3">
    <source>
        <dbReference type="EMBL" id="PNF16009.1"/>
    </source>
</evidence>
<dbReference type="PROSITE" id="PS51155">
    <property type="entry name" value="CHIT_BIND_RR_2"/>
    <property type="match status" value="2"/>
</dbReference>
<reference evidence="3 4" key="1">
    <citation type="submission" date="2017-12" db="EMBL/GenBank/DDBJ databases">
        <title>Hemimetabolous genomes reveal molecular basis of termite eusociality.</title>
        <authorList>
            <person name="Harrison M.C."/>
            <person name="Jongepier E."/>
            <person name="Robertson H.M."/>
            <person name="Arning N."/>
            <person name="Bitard-Feildel T."/>
            <person name="Chao H."/>
            <person name="Childers C.P."/>
            <person name="Dinh H."/>
            <person name="Doddapaneni H."/>
            <person name="Dugan S."/>
            <person name="Gowin J."/>
            <person name="Greiner C."/>
            <person name="Han Y."/>
            <person name="Hu H."/>
            <person name="Hughes D.S.T."/>
            <person name="Huylmans A.-K."/>
            <person name="Kemena C."/>
            <person name="Kremer L.P.M."/>
            <person name="Lee S.L."/>
            <person name="Lopez-Ezquerra A."/>
            <person name="Mallet L."/>
            <person name="Monroy-Kuhn J.M."/>
            <person name="Moser A."/>
            <person name="Murali S.C."/>
            <person name="Muzny D.M."/>
            <person name="Otani S."/>
            <person name="Piulachs M.-D."/>
            <person name="Poelchau M."/>
            <person name="Qu J."/>
            <person name="Schaub F."/>
            <person name="Wada-Katsumata A."/>
            <person name="Worley K.C."/>
            <person name="Xie Q."/>
            <person name="Ylla G."/>
            <person name="Poulsen M."/>
            <person name="Gibbs R.A."/>
            <person name="Schal C."/>
            <person name="Richards S."/>
            <person name="Belles X."/>
            <person name="Korb J."/>
            <person name="Bornberg-Bauer E."/>
        </authorList>
    </citation>
    <scope>NUCLEOTIDE SEQUENCE [LARGE SCALE GENOMIC DNA]</scope>
    <source>
        <tissue evidence="3">Whole body</tissue>
    </source>
</reference>
<gene>
    <name evidence="3" type="ORF">B7P43_G04613</name>
</gene>
<dbReference type="InParanoid" id="A0A2J7PI65"/>
<dbReference type="PANTHER" id="PTHR10380">
    <property type="entry name" value="CUTICLE PROTEIN"/>
    <property type="match status" value="1"/>
</dbReference>
<dbReference type="InterPro" id="IPR031311">
    <property type="entry name" value="CHIT_BIND_RR_consensus"/>
</dbReference>
<dbReference type="GO" id="GO:0008010">
    <property type="term" value="F:structural constituent of chitin-based larval cuticle"/>
    <property type="evidence" value="ECO:0007669"/>
    <property type="project" value="TreeGrafter"/>
</dbReference>
<protein>
    <submittedName>
        <fullName evidence="3">Cuticle protein 6</fullName>
    </submittedName>
</protein>
<keyword evidence="4" id="KW-1185">Reference proteome</keyword>
<accession>A0A2J7PI65</accession>
<dbReference type="EMBL" id="NEVH01025129">
    <property type="protein sequence ID" value="PNF16009.1"/>
    <property type="molecule type" value="Genomic_DNA"/>
</dbReference>
<dbReference type="Pfam" id="PF00379">
    <property type="entry name" value="Chitin_bind_4"/>
    <property type="match status" value="2"/>
</dbReference>
<evidence type="ECO:0000313" key="4">
    <source>
        <dbReference type="Proteomes" id="UP000235965"/>
    </source>
</evidence>
<dbReference type="STRING" id="105785.A0A2J7PI65"/>
<evidence type="ECO:0000256" key="2">
    <source>
        <dbReference type="PROSITE-ProRule" id="PRU00497"/>
    </source>
</evidence>
<evidence type="ECO:0000256" key="1">
    <source>
        <dbReference type="ARBA" id="ARBA00022460"/>
    </source>
</evidence>
<keyword evidence="1 2" id="KW-0193">Cuticle</keyword>
<organism evidence="3 4">
    <name type="scientific">Cryptotermes secundus</name>
    <dbReference type="NCBI Taxonomy" id="105785"/>
    <lineage>
        <taxon>Eukaryota</taxon>
        <taxon>Metazoa</taxon>
        <taxon>Ecdysozoa</taxon>
        <taxon>Arthropoda</taxon>
        <taxon>Hexapoda</taxon>
        <taxon>Insecta</taxon>
        <taxon>Pterygota</taxon>
        <taxon>Neoptera</taxon>
        <taxon>Polyneoptera</taxon>
        <taxon>Dictyoptera</taxon>
        <taxon>Blattodea</taxon>
        <taxon>Blattoidea</taxon>
        <taxon>Termitoidae</taxon>
        <taxon>Kalotermitidae</taxon>
        <taxon>Cryptotermitinae</taxon>
        <taxon>Cryptotermes</taxon>
    </lineage>
</organism>
<dbReference type="GO" id="GO:0062129">
    <property type="term" value="C:chitin-based extracellular matrix"/>
    <property type="evidence" value="ECO:0007669"/>
    <property type="project" value="TreeGrafter"/>
</dbReference>
<comment type="caution">
    <text evidence="3">The sequence shown here is derived from an EMBL/GenBank/DDBJ whole genome shotgun (WGS) entry which is preliminary data.</text>
</comment>
<dbReference type="PROSITE" id="PS00233">
    <property type="entry name" value="CHIT_BIND_RR_1"/>
    <property type="match status" value="2"/>
</dbReference>
<dbReference type="InterPro" id="IPR000618">
    <property type="entry name" value="Insect_cuticle"/>
</dbReference>
<dbReference type="InterPro" id="IPR050468">
    <property type="entry name" value="Cuticle_Struct_Prot"/>
</dbReference>
<name>A0A2J7PI65_9NEOP</name>
<proteinExistence type="predicted"/>
<dbReference type="PANTHER" id="PTHR10380:SF196">
    <property type="entry name" value="CUTICULAR PROTEIN 72EA"/>
    <property type="match status" value="1"/>
</dbReference>
<dbReference type="OrthoDB" id="8188035at2759"/>
<dbReference type="Proteomes" id="UP000235965">
    <property type="component" value="Unassembled WGS sequence"/>
</dbReference>
<sequence length="457" mass="47097">MHAERGNSASSEDVTTRPGSHVIRVYKRGRRCTAHLCSFCFGESNMIPLIMLCCVALAAARPSGFQSVSYSVPSAFVASPVSISSQYHTQDSLGQYSYGYNAGSSAKAETKTLDGVTRGGYSYVDGNGIVQTTNYIADDINGFQVAATNLPTHVAYDTPEVSAAKVAHSVAYNKAAYAAAASPDVGESVVVSAPVVSSYVASSPAVSIVKEVPSNAFSYSTVTASPSVAVVPTVTPLVNAVKDVPSKAFSYSTVETSPSVAVAPALTAYPVVTLIREAPSKTFSYSTVAAPPAVSLVSAPAAVKYSVAAEEAPVVPFLGVKPVTAAAYSVPSAIVTSTSHQYHAQDALGQYSYGYSGGPSAKVETKTLDGVTRGGYSYVDANGIIQSASYVADDVNGFRVAATNIPVGPNTPVVHNVLVSPVVSGNQVVADTPEVVAAKAAHFAAHSAVKHRDNLGY</sequence>
<dbReference type="AlphaFoldDB" id="A0A2J7PI65"/>